<evidence type="ECO:0000313" key="2">
    <source>
        <dbReference type="EMBL" id="SCU71289.1"/>
    </source>
</evidence>
<reference evidence="2" key="1">
    <citation type="submission" date="2016-09" db="EMBL/GenBank/DDBJ databases">
        <authorList>
            <person name="Hebert L."/>
            <person name="Moumen B."/>
        </authorList>
    </citation>
    <scope>NUCLEOTIDE SEQUENCE [LARGE SCALE GENOMIC DNA]</scope>
    <source>
        <strain evidence="2">OVI</strain>
    </source>
</reference>
<organism evidence="2 3">
    <name type="scientific">Trypanosoma equiperdum</name>
    <dbReference type="NCBI Taxonomy" id="5694"/>
    <lineage>
        <taxon>Eukaryota</taxon>
        <taxon>Discoba</taxon>
        <taxon>Euglenozoa</taxon>
        <taxon>Kinetoplastea</taxon>
        <taxon>Metakinetoplastina</taxon>
        <taxon>Trypanosomatida</taxon>
        <taxon>Trypanosomatidae</taxon>
        <taxon>Trypanosoma</taxon>
    </lineage>
</organism>
<sequence length="471" mass="51558">MSSTTLVETLQEEIGALQAEVARLRIMVHRVTRGTDAVICPATKGDIPHRIPHENGSASEKSMGHADVVSQDLVLLLKRLLQSPGICLGQSSDTAPVCTDATAEPDGSTKKKPKRKRREKGERKQEEAENKSRPREVTERSSGLSPTKKQPVECAIPSDPKKTPVREQAGEKEERAVLPATRNVSTPRRASASEEPRLAPAATTGSKQSNEDNVVQQQTVRKRSVPPPSPGSLVSIPRDGFLSYEHHDEEPTHQPPLVGVTQRVGRRALSSSSSSDDLPVGTGWVPTASVLDEETPQMEEVSRATRSISSVGRLAERSRPSPVRDTNLTDIDDTHLSIKSHRGIVECVHESNDGLDGARGRMQFVSVDFSRSQQVKRRKLLSRLRDSSFDSEETCEEDLMAEHPSPTQRSTTLNAQQTIKPPQIPNEVERAGSTSTRSEVAMSHRSYTHAQSAGYVLDMLSDCEFTEDVAA</sequence>
<keyword evidence="3" id="KW-1185">Reference proteome</keyword>
<name>A0A1G4IFW8_TRYEQ</name>
<gene>
    <name evidence="2" type="ORF">TEOVI_000287000</name>
</gene>
<protein>
    <submittedName>
        <fullName evidence="2">Uncharacterized protein</fullName>
    </submittedName>
</protein>
<dbReference type="GeneID" id="92376810"/>
<feature type="compositionally biased region" description="Polar residues" evidence="1">
    <location>
        <begin position="203"/>
        <end position="219"/>
    </location>
</feature>
<feature type="compositionally biased region" description="Basic and acidic residues" evidence="1">
    <location>
        <begin position="159"/>
        <end position="176"/>
    </location>
</feature>
<feature type="region of interest" description="Disordered" evidence="1">
    <location>
        <begin position="88"/>
        <end position="238"/>
    </location>
</feature>
<dbReference type="Proteomes" id="UP000195570">
    <property type="component" value="Unassembled WGS sequence"/>
</dbReference>
<dbReference type="EMBL" id="CZPT02001617">
    <property type="protein sequence ID" value="SCU71289.1"/>
    <property type="molecule type" value="Genomic_DNA"/>
</dbReference>
<accession>A0A1G4IFW8</accession>
<feature type="region of interest" description="Disordered" evidence="1">
    <location>
        <begin position="294"/>
        <end position="329"/>
    </location>
</feature>
<dbReference type="AlphaFoldDB" id="A0A1G4IFW8"/>
<comment type="caution">
    <text evidence="2">The sequence shown here is derived from an EMBL/GenBank/DDBJ whole genome shotgun (WGS) entry which is preliminary data.</text>
</comment>
<feature type="compositionally biased region" description="Basic and acidic residues" evidence="1">
    <location>
        <begin position="119"/>
        <end position="139"/>
    </location>
</feature>
<feature type="region of interest" description="Disordered" evidence="1">
    <location>
        <begin position="391"/>
        <end position="445"/>
    </location>
</feature>
<evidence type="ECO:0000256" key="1">
    <source>
        <dbReference type="SAM" id="MobiDB-lite"/>
    </source>
</evidence>
<dbReference type="VEuPathDB" id="TriTrypDB:TEOVI_000287000"/>
<proteinExistence type="predicted"/>
<feature type="compositionally biased region" description="Polar residues" evidence="1">
    <location>
        <begin position="405"/>
        <end position="420"/>
    </location>
</feature>
<dbReference type="RefSeq" id="XP_067081970.1">
    <property type="nucleotide sequence ID" value="XM_067225869.1"/>
</dbReference>
<evidence type="ECO:0000313" key="3">
    <source>
        <dbReference type="Proteomes" id="UP000195570"/>
    </source>
</evidence>